<dbReference type="HOGENOM" id="CLU_037162_19_2_6"/>
<organism evidence="20 21">
    <name type="scientific">Marinomonas mediterranea (strain ATCC 700492 / JCM 21426 / NBRC 103028 / MMB-1)</name>
    <dbReference type="NCBI Taxonomy" id="717774"/>
    <lineage>
        <taxon>Bacteria</taxon>
        <taxon>Pseudomonadati</taxon>
        <taxon>Pseudomonadota</taxon>
        <taxon>Gammaproteobacteria</taxon>
        <taxon>Oceanospirillales</taxon>
        <taxon>Oceanospirillaceae</taxon>
        <taxon>Marinomonas</taxon>
    </lineage>
</organism>
<keyword evidence="3" id="KW-0515">Mutator protein</keyword>
<feature type="binding site" evidence="17">
    <location>
        <position position="118"/>
    </location>
    <ligand>
        <name>8-oxo-dGTP</name>
        <dbReference type="ChEBI" id="CHEBI:77896"/>
    </ligand>
</feature>
<dbReference type="NCBIfam" id="TIGR00586">
    <property type="entry name" value="mutt"/>
    <property type="match status" value="1"/>
</dbReference>
<evidence type="ECO:0000256" key="10">
    <source>
        <dbReference type="ARBA" id="ARBA00035861"/>
    </source>
</evidence>
<comment type="catalytic activity">
    <reaction evidence="11">
        <text>8-oxo-GTP + H2O = 8-oxo-GMP + diphosphate + H(+)</text>
        <dbReference type="Rhea" id="RHEA:67616"/>
        <dbReference type="ChEBI" id="CHEBI:15377"/>
        <dbReference type="ChEBI" id="CHEBI:15378"/>
        <dbReference type="ChEBI" id="CHEBI:33019"/>
        <dbReference type="ChEBI" id="CHEBI:143553"/>
        <dbReference type="ChEBI" id="CHEBI:145694"/>
    </reaction>
</comment>
<evidence type="ECO:0000313" key="21">
    <source>
        <dbReference type="Proteomes" id="UP000001062"/>
    </source>
</evidence>
<keyword evidence="6" id="KW-0227">DNA damage</keyword>
<dbReference type="GO" id="GO:0044716">
    <property type="term" value="F:8-oxo-GDP phosphatase activity"/>
    <property type="evidence" value="ECO:0007669"/>
    <property type="project" value="TreeGrafter"/>
</dbReference>
<evidence type="ECO:0000256" key="15">
    <source>
        <dbReference type="ARBA" id="ARBA00041979"/>
    </source>
</evidence>
<comment type="catalytic activity">
    <reaction evidence="10">
        <text>8-oxo-dGTP + H2O = 8-oxo-dGMP + diphosphate + H(+)</text>
        <dbReference type="Rhea" id="RHEA:31575"/>
        <dbReference type="ChEBI" id="CHEBI:15377"/>
        <dbReference type="ChEBI" id="CHEBI:15378"/>
        <dbReference type="ChEBI" id="CHEBI:33019"/>
        <dbReference type="ChEBI" id="CHEBI:63224"/>
        <dbReference type="ChEBI" id="CHEBI:77896"/>
        <dbReference type="EC" id="3.6.1.55"/>
    </reaction>
</comment>
<feature type="binding site" evidence="18">
    <location>
        <position position="36"/>
    </location>
    <ligand>
        <name>Mg(2+)</name>
        <dbReference type="ChEBI" id="CHEBI:18420"/>
    </ligand>
</feature>
<dbReference type="AlphaFoldDB" id="F2JVV9"/>
<feature type="binding site" evidence="17">
    <location>
        <position position="22"/>
    </location>
    <ligand>
        <name>8-oxo-dGTP</name>
        <dbReference type="ChEBI" id="CHEBI:77896"/>
    </ligand>
</feature>
<dbReference type="GO" id="GO:0008413">
    <property type="term" value="F:8-oxo-7,8-dihydroguanosine triphosphate pyrophosphatase activity"/>
    <property type="evidence" value="ECO:0007669"/>
    <property type="project" value="InterPro"/>
</dbReference>
<dbReference type="InterPro" id="IPR047127">
    <property type="entry name" value="MutT-like"/>
</dbReference>
<evidence type="ECO:0000256" key="6">
    <source>
        <dbReference type="ARBA" id="ARBA00022763"/>
    </source>
</evidence>
<feature type="domain" description="Nudix hydrolase" evidence="19">
    <location>
        <begin position="1"/>
        <end position="127"/>
    </location>
</feature>
<dbReference type="GO" id="GO:0006260">
    <property type="term" value="P:DNA replication"/>
    <property type="evidence" value="ECO:0007669"/>
    <property type="project" value="UniProtKB-KW"/>
</dbReference>
<dbReference type="GO" id="GO:0046872">
    <property type="term" value="F:metal ion binding"/>
    <property type="evidence" value="ECO:0007669"/>
    <property type="project" value="UniProtKB-KW"/>
</dbReference>
<dbReference type="STRING" id="717774.Marme_2513"/>
<protein>
    <recommendedName>
        <fullName evidence="13">8-oxo-dGTP diphosphatase</fullName>
        <ecNumber evidence="12">3.6.1.55</ecNumber>
    </recommendedName>
    <alternativeName>
        <fullName evidence="16">7,8-dihydro-8-oxoguanine-triphosphatase</fullName>
    </alternativeName>
    <alternativeName>
        <fullName evidence="15">Mutator protein MutT</fullName>
    </alternativeName>
    <alternativeName>
        <fullName evidence="14">dGTP pyrophosphohydrolase</fullName>
    </alternativeName>
</protein>
<evidence type="ECO:0000256" key="2">
    <source>
        <dbReference type="ARBA" id="ARBA00005582"/>
    </source>
</evidence>
<keyword evidence="7 20" id="KW-0378">Hydrolase</keyword>
<gene>
    <name evidence="20" type="ordered locus">Marme_2513</name>
</gene>
<dbReference type="PRINTS" id="PR00502">
    <property type="entry name" value="NUDIXFAMILY"/>
</dbReference>
<evidence type="ECO:0000256" key="13">
    <source>
        <dbReference type="ARBA" id="ARBA00040794"/>
    </source>
</evidence>
<dbReference type="FunFam" id="3.90.79.10:FF:000014">
    <property type="entry name" value="8-oxo-dGTP diphosphatase MutT"/>
    <property type="match status" value="1"/>
</dbReference>
<evidence type="ECO:0000256" key="16">
    <source>
        <dbReference type="ARBA" id="ARBA00042798"/>
    </source>
</evidence>
<dbReference type="InterPro" id="IPR020476">
    <property type="entry name" value="Nudix_hydrolase"/>
</dbReference>
<reference evidence="20 21" key="1">
    <citation type="journal article" date="2012" name="Stand. Genomic Sci.">
        <title>Complete genome sequence of the melanogenic marine bacterium Marinomonas mediterranea type strain (MMB-1(T)).</title>
        <authorList>
            <person name="Lucas-Elio P."/>
            <person name="Goodwin L."/>
            <person name="Woyke T."/>
            <person name="Pitluck S."/>
            <person name="Nolan M."/>
            <person name="Kyrpides N.C."/>
            <person name="Detter J.C."/>
            <person name="Copeland A."/>
            <person name="Teshima H."/>
            <person name="Bruce D."/>
            <person name="Detter C."/>
            <person name="Tapia R."/>
            <person name="Han S."/>
            <person name="Land M.L."/>
            <person name="Ivanova N."/>
            <person name="Mikhailova N."/>
            <person name="Johnston A.W."/>
            <person name="Sanchez-Amat A."/>
        </authorList>
    </citation>
    <scope>NUCLEOTIDE SEQUENCE [LARGE SCALE GENOMIC DNA]</scope>
    <source>
        <strain evidence="21">ATCC 700492 / JCM 21426 / NBRC 103028 / MMB-1</strain>
    </source>
</reference>
<feature type="binding site" evidence="17">
    <location>
        <begin position="33"/>
        <end position="36"/>
    </location>
    <ligand>
        <name>8-oxo-dGTP</name>
        <dbReference type="ChEBI" id="CHEBI:77896"/>
    </ligand>
</feature>
<evidence type="ECO:0000256" key="18">
    <source>
        <dbReference type="PIRSR" id="PIRSR603561-2"/>
    </source>
</evidence>
<keyword evidence="9" id="KW-0234">DNA repair</keyword>
<feature type="binding site" evidence="18">
    <location>
        <position position="56"/>
    </location>
    <ligand>
        <name>Mg(2+)</name>
        <dbReference type="ChEBI" id="CHEBI:18420"/>
    </ligand>
</feature>
<evidence type="ECO:0000256" key="17">
    <source>
        <dbReference type="PIRSR" id="PIRSR603561-1"/>
    </source>
</evidence>
<evidence type="ECO:0000256" key="1">
    <source>
        <dbReference type="ARBA" id="ARBA00001946"/>
    </source>
</evidence>
<dbReference type="Pfam" id="PF14815">
    <property type="entry name" value="NUDIX_4"/>
    <property type="match status" value="1"/>
</dbReference>
<evidence type="ECO:0000313" key="20">
    <source>
        <dbReference type="EMBL" id="ADZ91745.1"/>
    </source>
</evidence>
<dbReference type="InterPro" id="IPR029119">
    <property type="entry name" value="MutY_C"/>
</dbReference>
<evidence type="ECO:0000256" key="8">
    <source>
        <dbReference type="ARBA" id="ARBA00022842"/>
    </source>
</evidence>
<dbReference type="PANTHER" id="PTHR47707">
    <property type="entry name" value="8-OXO-DGTP DIPHOSPHATASE"/>
    <property type="match status" value="1"/>
</dbReference>
<keyword evidence="4" id="KW-0235">DNA replication</keyword>
<keyword evidence="8 18" id="KW-0460">Magnesium</keyword>
<dbReference type="GO" id="GO:0006281">
    <property type="term" value="P:DNA repair"/>
    <property type="evidence" value="ECO:0007669"/>
    <property type="project" value="UniProtKB-KW"/>
</dbReference>
<name>F2JVV9_MARM1</name>
<evidence type="ECO:0000259" key="19">
    <source>
        <dbReference type="PROSITE" id="PS51462"/>
    </source>
</evidence>
<dbReference type="CDD" id="cd03425">
    <property type="entry name" value="NUDIX_MutT_NudA_like"/>
    <property type="match status" value="1"/>
</dbReference>
<dbReference type="KEGG" id="mme:Marme_2513"/>
<keyword evidence="5 18" id="KW-0479">Metal-binding</keyword>
<dbReference type="PANTHER" id="PTHR47707:SF1">
    <property type="entry name" value="NUDIX HYDROLASE FAMILY PROTEIN"/>
    <property type="match status" value="1"/>
</dbReference>
<dbReference type="eggNOG" id="COG0494">
    <property type="taxonomic scope" value="Bacteria"/>
</dbReference>
<dbReference type="EC" id="3.6.1.55" evidence="12"/>
<evidence type="ECO:0000256" key="11">
    <source>
        <dbReference type="ARBA" id="ARBA00036904"/>
    </source>
</evidence>
<comment type="similarity">
    <text evidence="2">Belongs to the Nudix hydrolase family.</text>
</comment>
<keyword evidence="21" id="KW-1185">Reference proteome</keyword>
<dbReference type="SUPFAM" id="SSF55811">
    <property type="entry name" value="Nudix"/>
    <property type="match status" value="1"/>
</dbReference>
<evidence type="ECO:0000256" key="4">
    <source>
        <dbReference type="ARBA" id="ARBA00022705"/>
    </source>
</evidence>
<dbReference type="Gene3D" id="3.90.79.10">
    <property type="entry name" value="Nucleoside Triphosphate Pyrophosphohydrolase"/>
    <property type="match status" value="1"/>
</dbReference>
<dbReference type="EMBL" id="CP002583">
    <property type="protein sequence ID" value="ADZ91745.1"/>
    <property type="molecule type" value="Genomic_DNA"/>
</dbReference>
<proteinExistence type="inferred from homology"/>
<dbReference type="PROSITE" id="PS00893">
    <property type="entry name" value="NUDIX_BOX"/>
    <property type="match status" value="1"/>
</dbReference>
<comment type="cofactor">
    <cofactor evidence="1 18">
        <name>Mg(2+)</name>
        <dbReference type="ChEBI" id="CHEBI:18420"/>
    </cofactor>
</comment>
<evidence type="ECO:0000256" key="5">
    <source>
        <dbReference type="ARBA" id="ARBA00022723"/>
    </source>
</evidence>
<dbReference type="Proteomes" id="UP000001062">
    <property type="component" value="Chromosome"/>
</dbReference>
<dbReference type="InterPro" id="IPR000086">
    <property type="entry name" value="NUDIX_hydrolase_dom"/>
</dbReference>
<dbReference type="OrthoDB" id="9810648at2"/>
<dbReference type="InterPro" id="IPR015797">
    <property type="entry name" value="NUDIX_hydrolase-like_dom_sf"/>
</dbReference>
<evidence type="ECO:0000256" key="9">
    <source>
        <dbReference type="ARBA" id="ARBA00023204"/>
    </source>
</evidence>
<evidence type="ECO:0000256" key="14">
    <source>
        <dbReference type="ARBA" id="ARBA00041592"/>
    </source>
</evidence>
<dbReference type="InterPro" id="IPR003561">
    <property type="entry name" value="Mutator_MutT"/>
</dbReference>
<accession>F2JVV9</accession>
<sequence>MKQVEVSAGIIKRGDRIFLAFRDEAQHQGGLWEFPGGKCEAAESSYDALCRELLEECGITVGSAELFKEVRHDYGDKLVVLYFYLVDDFKGEPTGAENQQVSWFDLKMLAELDFPAANQVIVDELIEAYC</sequence>
<dbReference type="PATRIC" id="fig|717774.3.peg.2598"/>
<evidence type="ECO:0000256" key="7">
    <source>
        <dbReference type="ARBA" id="ARBA00022801"/>
    </source>
</evidence>
<dbReference type="RefSeq" id="WP_013661649.1">
    <property type="nucleotide sequence ID" value="NC_015276.1"/>
</dbReference>
<evidence type="ECO:0000256" key="3">
    <source>
        <dbReference type="ARBA" id="ARBA00022457"/>
    </source>
</evidence>
<dbReference type="GO" id="GO:0044715">
    <property type="term" value="F:8-oxo-dGDP phosphatase activity"/>
    <property type="evidence" value="ECO:0007669"/>
    <property type="project" value="TreeGrafter"/>
</dbReference>
<dbReference type="GO" id="GO:0035539">
    <property type="term" value="F:8-oxo-7,8-dihydrodeoxyguanosine triphosphate pyrophosphatase activity"/>
    <property type="evidence" value="ECO:0007669"/>
    <property type="project" value="UniProtKB-EC"/>
</dbReference>
<dbReference type="InterPro" id="IPR020084">
    <property type="entry name" value="NUDIX_hydrolase_CS"/>
</dbReference>
<dbReference type="PROSITE" id="PS51462">
    <property type="entry name" value="NUDIX"/>
    <property type="match status" value="1"/>
</dbReference>
<evidence type="ECO:0000256" key="12">
    <source>
        <dbReference type="ARBA" id="ARBA00038905"/>
    </source>
</evidence>
<feature type="binding site" evidence="17">
    <location>
        <position position="27"/>
    </location>
    <ligand>
        <name>8-oxo-dGTP</name>
        <dbReference type="ChEBI" id="CHEBI:77896"/>
    </ligand>
</feature>